<evidence type="ECO:0000313" key="1">
    <source>
        <dbReference type="EMBL" id="MCG2672798.1"/>
    </source>
</evidence>
<accession>A0ABS9M0M9</accession>
<protein>
    <submittedName>
        <fullName evidence="1">Uncharacterized protein</fullName>
    </submittedName>
</protein>
<name>A0ABS9M0M9_9BRAD</name>
<sequence length="77" mass="8241">MITDFHVATTGANPHDILELDHSLFAQFATVQALLASADVTQSGSSVMIATDPTHTIELQHTSLKTLLAHANDVLFV</sequence>
<gene>
    <name evidence="1" type="ORF">L6637_38320</name>
</gene>
<comment type="caution">
    <text evidence="1">The sequence shown here is derived from an EMBL/GenBank/DDBJ whole genome shotgun (WGS) entry which is preliminary data.</text>
</comment>
<evidence type="ECO:0000313" key="2">
    <source>
        <dbReference type="Proteomes" id="UP001139012"/>
    </source>
</evidence>
<proteinExistence type="predicted"/>
<keyword evidence="2" id="KW-1185">Reference proteome</keyword>
<dbReference type="EMBL" id="JAKLUA010000025">
    <property type="protein sequence ID" value="MCG2672798.1"/>
    <property type="molecule type" value="Genomic_DNA"/>
</dbReference>
<reference evidence="1" key="1">
    <citation type="submission" date="2022-01" db="EMBL/GenBank/DDBJ databases">
        <title>Genome sequnece data of strain Bradyrhizobium sp. nov.</title>
        <authorList>
            <person name="Zhang J."/>
        </authorList>
    </citation>
    <scope>NUCLEOTIDE SEQUENCE</scope>
    <source>
        <strain evidence="1">WYCCWR 12774</strain>
    </source>
</reference>
<dbReference type="Proteomes" id="UP001139012">
    <property type="component" value="Unassembled WGS sequence"/>
</dbReference>
<dbReference type="RefSeq" id="WP_237873996.1">
    <property type="nucleotide sequence ID" value="NZ_JAKLUA010000025.1"/>
</dbReference>
<organism evidence="1 2">
    <name type="scientific">Bradyrhizobium zhengyangense</name>
    <dbReference type="NCBI Taxonomy" id="2911009"/>
    <lineage>
        <taxon>Bacteria</taxon>
        <taxon>Pseudomonadati</taxon>
        <taxon>Pseudomonadota</taxon>
        <taxon>Alphaproteobacteria</taxon>
        <taxon>Hyphomicrobiales</taxon>
        <taxon>Nitrobacteraceae</taxon>
        <taxon>Bradyrhizobium</taxon>
    </lineage>
</organism>